<dbReference type="PANTHER" id="PTHR48105">
    <property type="entry name" value="THIOREDOXIN REDUCTASE 1-RELATED-RELATED"/>
    <property type="match status" value="1"/>
</dbReference>
<dbReference type="InterPro" id="IPR036188">
    <property type="entry name" value="FAD/NAD-bd_sf"/>
</dbReference>
<evidence type="ECO:0000313" key="4">
    <source>
        <dbReference type="EMBL" id="KKM63054.1"/>
    </source>
</evidence>
<dbReference type="SUPFAM" id="SSF51905">
    <property type="entry name" value="FAD/NAD(P)-binding domain"/>
    <property type="match status" value="1"/>
</dbReference>
<evidence type="ECO:0000256" key="1">
    <source>
        <dbReference type="ARBA" id="ARBA00022630"/>
    </source>
</evidence>
<protein>
    <recommendedName>
        <fullName evidence="3">FAD/NAD(P)-binding domain-containing protein</fullName>
    </recommendedName>
</protein>
<keyword evidence="2" id="KW-0560">Oxidoreductase</keyword>
<dbReference type="Pfam" id="PF07992">
    <property type="entry name" value="Pyr_redox_2"/>
    <property type="match status" value="1"/>
</dbReference>
<dbReference type="Gene3D" id="3.50.50.60">
    <property type="entry name" value="FAD/NAD(P)-binding domain"/>
    <property type="match status" value="2"/>
</dbReference>
<evidence type="ECO:0000256" key="2">
    <source>
        <dbReference type="ARBA" id="ARBA00023002"/>
    </source>
</evidence>
<evidence type="ECO:0000259" key="3">
    <source>
        <dbReference type="Pfam" id="PF07992"/>
    </source>
</evidence>
<feature type="non-terminal residue" evidence="4">
    <location>
        <position position="1"/>
    </location>
</feature>
<dbReference type="PRINTS" id="PR00469">
    <property type="entry name" value="PNDRDTASEII"/>
</dbReference>
<sequence>GGPAGLTAAIYAAREGIESLVIEKSALGGQAGVTERIDNYPGFHEGIAGAELAERMIKQARRYDVDLLPAVGVRSLQRHDPYISITTETGDEYCTRTAIIATGSTYRRLDVPGEDDLIGAGIHFCATCDGPFYKGSKELLVIGGGNSGVEEGLFLSRFTDRITLVEFAPQLGASALLQEKVRSDPKFNILTNTQVTEFKGDGKLTTVLARNRETSETLEFHPAAAFVFIGLTPNTGFLKDTLETDKQGFIVTDETFQTSIPGVYAAGDVRRGSSKQLASAVGEGVTALLMVRHYLQKLGDVPAKIAAA</sequence>
<dbReference type="InterPro" id="IPR023753">
    <property type="entry name" value="FAD/NAD-binding_dom"/>
</dbReference>
<dbReference type="AlphaFoldDB" id="A0A0F9J0A2"/>
<dbReference type="GO" id="GO:0016491">
    <property type="term" value="F:oxidoreductase activity"/>
    <property type="evidence" value="ECO:0007669"/>
    <property type="project" value="UniProtKB-KW"/>
</dbReference>
<dbReference type="EMBL" id="LAZR01011170">
    <property type="protein sequence ID" value="KKM63054.1"/>
    <property type="molecule type" value="Genomic_DNA"/>
</dbReference>
<accession>A0A0F9J0A2</accession>
<organism evidence="4">
    <name type="scientific">marine sediment metagenome</name>
    <dbReference type="NCBI Taxonomy" id="412755"/>
    <lineage>
        <taxon>unclassified sequences</taxon>
        <taxon>metagenomes</taxon>
        <taxon>ecological metagenomes</taxon>
    </lineage>
</organism>
<name>A0A0F9J0A2_9ZZZZ</name>
<gene>
    <name evidence="4" type="ORF">LCGC14_1515410</name>
</gene>
<feature type="domain" description="FAD/NAD(P)-binding" evidence="3">
    <location>
        <begin position="1"/>
        <end position="284"/>
    </location>
</feature>
<comment type="caution">
    <text evidence="4">The sequence shown here is derived from an EMBL/GenBank/DDBJ whole genome shotgun (WGS) entry which is preliminary data.</text>
</comment>
<keyword evidence="1" id="KW-0285">Flavoprotein</keyword>
<proteinExistence type="predicted"/>
<dbReference type="PRINTS" id="PR00368">
    <property type="entry name" value="FADPNR"/>
</dbReference>
<reference evidence="4" key="1">
    <citation type="journal article" date="2015" name="Nature">
        <title>Complex archaea that bridge the gap between prokaryotes and eukaryotes.</title>
        <authorList>
            <person name="Spang A."/>
            <person name="Saw J.H."/>
            <person name="Jorgensen S.L."/>
            <person name="Zaremba-Niedzwiedzka K."/>
            <person name="Martijn J."/>
            <person name="Lind A.E."/>
            <person name="van Eijk R."/>
            <person name="Schleper C."/>
            <person name="Guy L."/>
            <person name="Ettema T.J."/>
        </authorList>
    </citation>
    <scope>NUCLEOTIDE SEQUENCE</scope>
</reference>
<dbReference type="InterPro" id="IPR050097">
    <property type="entry name" value="Ferredoxin-NADP_redctase_2"/>
</dbReference>